<evidence type="ECO:0000313" key="1">
    <source>
        <dbReference type="EMBL" id="MFC7339276.1"/>
    </source>
</evidence>
<keyword evidence="2" id="KW-1185">Reference proteome</keyword>
<dbReference type="RefSeq" id="WP_379715786.1">
    <property type="nucleotide sequence ID" value="NZ_JBHTBS010000014.1"/>
</dbReference>
<name>A0ABW2LEQ4_9BACT</name>
<dbReference type="EMBL" id="JBHTBS010000014">
    <property type="protein sequence ID" value="MFC7339276.1"/>
    <property type="molecule type" value="Genomic_DNA"/>
</dbReference>
<proteinExistence type="predicted"/>
<dbReference type="Proteomes" id="UP001596472">
    <property type="component" value="Unassembled WGS sequence"/>
</dbReference>
<reference evidence="2" key="1">
    <citation type="journal article" date="2019" name="Int. J. Syst. Evol. Microbiol.">
        <title>The Global Catalogue of Microorganisms (GCM) 10K type strain sequencing project: providing services to taxonomists for standard genome sequencing and annotation.</title>
        <authorList>
            <consortium name="The Broad Institute Genomics Platform"/>
            <consortium name="The Broad Institute Genome Sequencing Center for Infectious Disease"/>
            <person name="Wu L."/>
            <person name="Ma J."/>
        </authorList>
    </citation>
    <scope>NUCLEOTIDE SEQUENCE [LARGE SCALE GENOMIC DNA]</scope>
    <source>
        <strain evidence="2">CGMCC 4.1467</strain>
    </source>
</reference>
<organism evidence="1 2">
    <name type="scientific">Haloferula chungangensis</name>
    <dbReference type="NCBI Taxonomy" id="1048331"/>
    <lineage>
        <taxon>Bacteria</taxon>
        <taxon>Pseudomonadati</taxon>
        <taxon>Verrucomicrobiota</taxon>
        <taxon>Verrucomicrobiia</taxon>
        <taxon>Verrucomicrobiales</taxon>
        <taxon>Verrucomicrobiaceae</taxon>
        <taxon>Haloferula</taxon>
    </lineage>
</organism>
<sequence length="197" mass="22301">MTVIHRHCDPKRKPSPSELGMIRAGDVIAFTMSHQQAWSHLRKGRIQKVPYELFRYGHLALVVPSKTDELKLLQVAMKQTVNVDDDLDYLNDKTWEIHRPPSGSVNLTRLQEFTDQVTKNAADPRRAYDYVSVSGWNNSPWQPEQKSEVGNKFSCATLVIAGLHYAGYELNAVHRAGRFDLVTPRQIVESSGTSRGD</sequence>
<accession>A0ABW2LEQ4</accession>
<evidence type="ECO:0000313" key="2">
    <source>
        <dbReference type="Proteomes" id="UP001596472"/>
    </source>
</evidence>
<comment type="caution">
    <text evidence="1">The sequence shown here is derived from an EMBL/GenBank/DDBJ whole genome shotgun (WGS) entry which is preliminary data.</text>
</comment>
<gene>
    <name evidence="1" type="ORF">ACFQY0_18935</name>
</gene>
<protein>
    <submittedName>
        <fullName evidence="1">Uncharacterized protein</fullName>
    </submittedName>
</protein>